<organism evidence="1 2">
    <name type="scientific">Actinokineospora iranica</name>
    <dbReference type="NCBI Taxonomy" id="1271860"/>
    <lineage>
        <taxon>Bacteria</taxon>
        <taxon>Bacillati</taxon>
        <taxon>Actinomycetota</taxon>
        <taxon>Actinomycetes</taxon>
        <taxon>Pseudonocardiales</taxon>
        <taxon>Pseudonocardiaceae</taxon>
        <taxon>Actinokineospora</taxon>
    </lineage>
</organism>
<evidence type="ECO:0000313" key="1">
    <source>
        <dbReference type="EMBL" id="SDD55906.1"/>
    </source>
</evidence>
<proteinExistence type="predicted"/>
<dbReference type="Proteomes" id="UP000199501">
    <property type="component" value="Unassembled WGS sequence"/>
</dbReference>
<dbReference type="EMBL" id="FMZZ01000013">
    <property type="protein sequence ID" value="SDD55906.1"/>
    <property type="molecule type" value="Genomic_DNA"/>
</dbReference>
<protein>
    <submittedName>
        <fullName evidence="1">Uncharacterized protein</fullName>
    </submittedName>
</protein>
<dbReference type="RefSeq" id="WP_091454844.1">
    <property type="nucleotide sequence ID" value="NZ_FMZZ01000013.1"/>
</dbReference>
<dbReference type="AlphaFoldDB" id="A0A1G6VSV7"/>
<keyword evidence="2" id="KW-1185">Reference proteome</keyword>
<accession>A0A1G6VSV7</accession>
<reference evidence="2" key="1">
    <citation type="submission" date="2016-10" db="EMBL/GenBank/DDBJ databases">
        <authorList>
            <person name="Varghese N."/>
            <person name="Submissions S."/>
        </authorList>
    </citation>
    <scope>NUCLEOTIDE SEQUENCE [LARGE SCALE GENOMIC DNA]</scope>
    <source>
        <strain evidence="2">IBRC-M 10403</strain>
    </source>
</reference>
<evidence type="ECO:0000313" key="2">
    <source>
        <dbReference type="Proteomes" id="UP000199501"/>
    </source>
</evidence>
<sequence length="196" mass="21682">MTDVHTLGYTVARALGEGWTAIPGHLTGRRDAILTGDGEEKLLLSLTSAAEPRLTIRGTFSPQEQRTRPWHAHEHMITVAPTRAPGQIAVEITRRLLPDYRAEKHTTKRHADLARQEEAARVDLLHALALDHGAGTAHFLPGDNEFRVGHYDCGTRVKVTSHQWAQFTARVPAELARKLNAFLAEHLPQHPADKAG</sequence>
<dbReference type="STRING" id="1271860.SAMN05216174_11345"/>
<dbReference type="OrthoDB" id="3613931at2"/>
<gene>
    <name evidence="1" type="ORF">SAMN05216174_11345</name>
</gene>
<name>A0A1G6VSV7_9PSEU</name>